<keyword evidence="9" id="KW-1185">Reference proteome</keyword>
<keyword evidence="3" id="KW-0547">Nucleotide-binding</keyword>
<dbReference type="InterPro" id="IPR029044">
    <property type="entry name" value="Nucleotide-diphossugar_trans"/>
</dbReference>
<name>A8PRL4_MALGO</name>
<evidence type="ECO:0000256" key="3">
    <source>
        <dbReference type="ARBA" id="ARBA00022741"/>
    </source>
</evidence>
<evidence type="ECO:0000259" key="7">
    <source>
        <dbReference type="Pfam" id="PF22640"/>
    </source>
</evidence>
<dbReference type="RefSeq" id="XP_001732304.1">
    <property type="nucleotide sequence ID" value="XM_001732252.1"/>
</dbReference>
<accession>A8PRL4</accession>
<sequence>MSGAQHDALLAQILTGLSDIRREMSRLNDRLDSVERTEPNTPTMGNFSPIFSPARRQSFAAYHSSLDRWNPERARPHEPTKLTLSLEQDEAPVEATDPSLNLWSVVPAGGAGTRLWPLSRENCPKFLLDLTGNGRSLIQNTWDRLLPLSGTGKLMIVTGRIHTGAVQGQLPQLIPSNVFSEPSPKESMAAIGLAASVLARRDPTAVLGSFAADHIVSGREAFESSVREAVMAAREGYLVTIGIAPSYPSTGFGYIKLGGKLDLPDAPNVQRVDEFKEKPDARTASAYLSTGEYRWNGGMFVVKAATLVDLMAKYVPDLHAGLQKIAEVWDTPNRDAVLNEVWPTLPKIAIDHAVAEPASKTGQVAVVPATFGWDDVGDFSSLSALLPAEKNQARVLGEPSLVLTEGQMGGIIVPASGRKIACLGMDDVVVVDTPDALLVTTRARSQDVKKIVAKCKKAHPEIC</sequence>
<gene>
    <name evidence="8" type="ORF">MGL_0079</name>
</gene>
<dbReference type="Pfam" id="PF00483">
    <property type="entry name" value="NTP_transferase"/>
    <property type="match status" value="1"/>
</dbReference>
<dbReference type="OMA" id="WSDLGNF"/>
<evidence type="ECO:0000256" key="4">
    <source>
        <dbReference type="ARBA" id="ARBA00023134"/>
    </source>
</evidence>
<comment type="caution">
    <text evidence="8">The sequence shown here is derived from an EMBL/GenBank/DDBJ whole genome shotgun (WGS) entry which is preliminary data.</text>
</comment>
<dbReference type="KEGG" id="mgl:MGL_0079"/>
<dbReference type="Gene3D" id="3.90.550.10">
    <property type="entry name" value="Spore Coat Polysaccharide Biosynthesis Protein SpsA, Chain A"/>
    <property type="match status" value="1"/>
</dbReference>
<dbReference type="SUPFAM" id="SSF159283">
    <property type="entry name" value="Guanosine diphospho-D-mannose pyrophosphorylase/mannose-6-phosphate isomerase linker domain"/>
    <property type="match status" value="1"/>
</dbReference>
<dbReference type="GO" id="GO:0009298">
    <property type="term" value="P:GDP-mannose biosynthetic process"/>
    <property type="evidence" value="ECO:0007669"/>
    <property type="project" value="TreeGrafter"/>
</dbReference>
<keyword evidence="1" id="KW-0808">Transferase</keyword>
<evidence type="ECO:0000256" key="5">
    <source>
        <dbReference type="SAM" id="MobiDB-lite"/>
    </source>
</evidence>
<dbReference type="FunFam" id="3.90.550.10:FF:000046">
    <property type="entry name" value="Mannose-1-phosphate guanylyltransferase (GDP)"/>
    <property type="match status" value="1"/>
</dbReference>
<feature type="domain" description="MannoseP isomerase/GMP-like beta-helix" evidence="7">
    <location>
        <begin position="411"/>
        <end position="454"/>
    </location>
</feature>
<dbReference type="InParanoid" id="A8PRL4"/>
<keyword evidence="2" id="KW-0548">Nucleotidyltransferase</keyword>
<dbReference type="InterPro" id="IPR005835">
    <property type="entry name" value="NTP_transferase_dom"/>
</dbReference>
<evidence type="ECO:0000313" key="9">
    <source>
        <dbReference type="Proteomes" id="UP000008837"/>
    </source>
</evidence>
<dbReference type="CDD" id="cd02509">
    <property type="entry name" value="GDP-M1P_Guanylyltransferase"/>
    <property type="match status" value="1"/>
</dbReference>
<dbReference type="AlphaFoldDB" id="A8PRL4"/>
<protein>
    <recommendedName>
        <fullName evidence="10">Nucleotidyl transferase domain-containing protein</fullName>
    </recommendedName>
</protein>
<feature type="region of interest" description="Disordered" evidence="5">
    <location>
        <begin position="30"/>
        <end position="51"/>
    </location>
</feature>
<dbReference type="STRING" id="425265.A8PRL4"/>
<dbReference type="Pfam" id="PF22640">
    <property type="entry name" value="ManC_GMP_beta-helix"/>
    <property type="match status" value="1"/>
</dbReference>
<reference evidence="8 9" key="1">
    <citation type="journal article" date="2007" name="Proc. Natl. Acad. Sci. U.S.A.">
        <title>Dandruff-associated Malassezia genomes reveal convergent and divergent virulence traits shared with plant and human fungal pathogens.</title>
        <authorList>
            <person name="Xu J."/>
            <person name="Saunders C.W."/>
            <person name="Hu P."/>
            <person name="Grant R.A."/>
            <person name="Boekhout T."/>
            <person name="Kuramae E.E."/>
            <person name="Kronstad J.W."/>
            <person name="Deangelis Y.M."/>
            <person name="Reeder N.L."/>
            <person name="Johnstone K.R."/>
            <person name="Leland M."/>
            <person name="Fieno A.M."/>
            <person name="Begley W.M."/>
            <person name="Sun Y."/>
            <person name="Lacey M.P."/>
            <person name="Chaudhary T."/>
            <person name="Keough T."/>
            <person name="Chu L."/>
            <person name="Sears R."/>
            <person name="Yuan B."/>
            <person name="Dawson T.L.Jr."/>
        </authorList>
    </citation>
    <scope>NUCLEOTIDE SEQUENCE [LARGE SCALE GENOMIC DNA]</scope>
    <source>
        <strain evidence="9">ATCC MYA-4612 / CBS 7966</strain>
    </source>
</reference>
<dbReference type="InterPro" id="IPR051161">
    <property type="entry name" value="Mannose-6P_isomerase_type2"/>
</dbReference>
<dbReference type="GeneID" id="5856610"/>
<keyword evidence="4" id="KW-0342">GTP-binding</keyword>
<evidence type="ECO:0000313" key="8">
    <source>
        <dbReference type="EMBL" id="EDP45090.1"/>
    </source>
</evidence>
<dbReference type="EMBL" id="AAYY01000001">
    <property type="protein sequence ID" value="EDP45090.1"/>
    <property type="molecule type" value="Genomic_DNA"/>
</dbReference>
<dbReference type="InterPro" id="IPR049577">
    <property type="entry name" value="GMPP_N"/>
</dbReference>
<feature type="domain" description="Nucleotidyl transferase" evidence="6">
    <location>
        <begin position="105"/>
        <end position="384"/>
    </location>
</feature>
<dbReference type="PANTHER" id="PTHR46390">
    <property type="entry name" value="MANNOSE-1-PHOSPHATE GUANYLYLTRANSFERASE"/>
    <property type="match status" value="1"/>
</dbReference>
<dbReference type="GO" id="GO:0005525">
    <property type="term" value="F:GTP binding"/>
    <property type="evidence" value="ECO:0007669"/>
    <property type="project" value="UniProtKB-KW"/>
</dbReference>
<dbReference type="GO" id="GO:0004475">
    <property type="term" value="F:mannose-1-phosphate guanylyltransferase (GTP) activity"/>
    <property type="evidence" value="ECO:0007669"/>
    <property type="project" value="InterPro"/>
</dbReference>
<dbReference type="VEuPathDB" id="FungiDB:MGL_0079"/>
<dbReference type="SUPFAM" id="SSF53448">
    <property type="entry name" value="Nucleotide-diphospho-sugar transferases"/>
    <property type="match status" value="1"/>
</dbReference>
<organism evidence="8 9">
    <name type="scientific">Malassezia globosa (strain ATCC MYA-4612 / CBS 7966)</name>
    <name type="common">Dandruff-associated fungus</name>
    <dbReference type="NCBI Taxonomy" id="425265"/>
    <lineage>
        <taxon>Eukaryota</taxon>
        <taxon>Fungi</taxon>
        <taxon>Dikarya</taxon>
        <taxon>Basidiomycota</taxon>
        <taxon>Ustilaginomycotina</taxon>
        <taxon>Malasseziomycetes</taxon>
        <taxon>Malasseziales</taxon>
        <taxon>Malasseziaceae</taxon>
        <taxon>Malassezia</taxon>
    </lineage>
</organism>
<dbReference type="OrthoDB" id="5594057at2759"/>
<dbReference type="InterPro" id="IPR054566">
    <property type="entry name" value="ManC/GMP-like_b-helix"/>
</dbReference>
<evidence type="ECO:0000259" key="6">
    <source>
        <dbReference type="Pfam" id="PF00483"/>
    </source>
</evidence>
<evidence type="ECO:0008006" key="10">
    <source>
        <dbReference type="Google" id="ProtNLM"/>
    </source>
</evidence>
<dbReference type="PANTHER" id="PTHR46390:SF1">
    <property type="entry name" value="MANNOSE-1-PHOSPHATE GUANYLYLTRANSFERASE"/>
    <property type="match status" value="1"/>
</dbReference>
<evidence type="ECO:0000256" key="1">
    <source>
        <dbReference type="ARBA" id="ARBA00022679"/>
    </source>
</evidence>
<dbReference type="Proteomes" id="UP000008837">
    <property type="component" value="Unassembled WGS sequence"/>
</dbReference>
<proteinExistence type="predicted"/>
<evidence type="ECO:0000256" key="2">
    <source>
        <dbReference type="ARBA" id="ARBA00022695"/>
    </source>
</evidence>